<feature type="signal peptide" evidence="4">
    <location>
        <begin position="1"/>
        <end position="19"/>
    </location>
</feature>
<evidence type="ECO:0000256" key="4">
    <source>
        <dbReference type="SAM" id="SignalP"/>
    </source>
</evidence>
<dbReference type="Gene3D" id="2.60.40.760">
    <property type="entry name" value="Expansin, cellulose-binding-like domain"/>
    <property type="match status" value="1"/>
</dbReference>
<dbReference type="InterPro" id="IPR051477">
    <property type="entry name" value="Expansin_CellWall"/>
</dbReference>
<evidence type="ECO:0000256" key="2">
    <source>
        <dbReference type="SAM" id="MobiDB-lite"/>
    </source>
</evidence>
<gene>
    <name evidence="5" type="ORF">F444_02513</name>
</gene>
<organism evidence="5 6">
    <name type="scientific">Phytophthora nicotianae P1976</name>
    <dbReference type="NCBI Taxonomy" id="1317066"/>
    <lineage>
        <taxon>Eukaryota</taxon>
        <taxon>Sar</taxon>
        <taxon>Stramenopiles</taxon>
        <taxon>Oomycota</taxon>
        <taxon>Peronosporomycetes</taxon>
        <taxon>Peronosporales</taxon>
        <taxon>Peronosporaceae</taxon>
        <taxon>Phytophthora</taxon>
    </lineage>
</organism>
<protein>
    <recommendedName>
        <fullName evidence="7">Expansin-like EG45 domain-containing protein</fullName>
    </recommendedName>
</protein>
<name>A0A081AX73_PHYNI</name>
<evidence type="ECO:0000256" key="3">
    <source>
        <dbReference type="SAM" id="Phobius"/>
    </source>
</evidence>
<evidence type="ECO:0000313" key="6">
    <source>
        <dbReference type="Proteomes" id="UP000028582"/>
    </source>
</evidence>
<feature type="compositionally biased region" description="Polar residues" evidence="2">
    <location>
        <begin position="613"/>
        <end position="627"/>
    </location>
</feature>
<reference evidence="5 6" key="1">
    <citation type="submission" date="2013-11" db="EMBL/GenBank/DDBJ databases">
        <title>The Genome Sequence of Phytophthora parasitica P1976.</title>
        <authorList>
            <consortium name="The Broad Institute Genomics Platform"/>
            <person name="Russ C."/>
            <person name="Tyler B."/>
            <person name="Panabieres F."/>
            <person name="Shan W."/>
            <person name="Tripathy S."/>
            <person name="Grunwald N."/>
            <person name="Machado M."/>
            <person name="Johnson C.S."/>
            <person name="Walker B."/>
            <person name="Young S."/>
            <person name="Zeng Q."/>
            <person name="Gargeya S."/>
            <person name="Fitzgerald M."/>
            <person name="Haas B."/>
            <person name="Abouelleil A."/>
            <person name="Allen A.W."/>
            <person name="Alvarado L."/>
            <person name="Arachchi H.M."/>
            <person name="Berlin A.M."/>
            <person name="Chapman S.B."/>
            <person name="Gainer-Dewar J."/>
            <person name="Goldberg J."/>
            <person name="Griggs A."/>
            <person name="Gujja S."/>
            <person name="Hansen M."/>
            <person name="Howarth C."/>
            <person name="Imamovic A."/>
            <person name="Ireland A."/>
            <person name="Larimer J."/>
            <person name="McCowan C."/>
            <person name="Murphy C."/>
            <person name="Pearson M."/>
            <person name="Poon T.W."/>
            <person name="Priest M."/>
            <person name="Roberts A."/>
            <person name="Saif S."/>
            <person name="Shea T."/>
            <person name="Sisk P."/>
            <person name="Sykes S."/>
            <person name="Wortman J."/>
            <person name="Nusbaum C."/>
            <person name="Birren B."/>
        </authorList>
    </citation>
    <scope>NUCLEOTIDE SEQUENCE [LARGE SCALE GENOMIC DNA]</scope>
    <source>
        <strain evidence="5 6">P1976</strain>
    </source>
</reference>
<sequence>MRGWTVIAAAAMAADAASASGAVSVYNISDPMYGTCRLKGISESSDNFKFYASVPSKDYALNEACARCITITRDDDSTKTTTAYVLDVCDGCASGTVQLSGDAMAALELDTTDTTTKVSYQFDTCPTSLMSGDIKACLMDGASATYVPLQFYNSQKVITGVTIDGVTATSTSSTFLYSANSGSSSSTWYKSVEFSVTSDDGETLNSSFAFTSTSGCATSSVQFNSASTENGVDGSTISSSSSSAGAIIGGVCGAVGALLIIVGSVILIRRRNRASKDLEDPENDMENQYLSPTAKPKAVAAGASTFHDNDDNHHHPASPTVDYAESFSPAASSKAPSSRLSDISAHDTPSARPETPAATVPASVIAASVAVDSPPSSASSDHSSNVSAPYSHNSSNVSAPYSHNSSVERSPSPEPVYVAPTYAYSNSMATSPRRSTVSNVKTVPTLSAPVVPRQASGTNFHQYDDDVEEDRSSFDIDDMRESEARATSTDNSRRYGSQAYAPYSAADPYAVTVTSPQSNVRATSLRRPSTKQNSMRSSGRESGRYNNESMLSEADSYASAPRQTNQSILSNSTGLQSGRSNAPDNYSFSARPSMPTETTAGTDSVRDSYASGPASQNMDLSASQHSLGSMRESGGYSRESLSILGYPYSKKSGRHHNTTEMQF</sequence>
<feature type="compositionally biased region" description="Polar residues" evidence="2">
    <location>
        <begin position="514"/>
        <end position="537"/>
    </location>
</feature>
<proteinExistence type="predicted"/>
<dbReference type="OrthoDB" id="406505at2759"/>
<feature type="transmembrane region" description="Helical" evidence="3">
    <location>
        <begin position="244"/>
        <end position="268"/>
    </location>
</feature>
<feature type="region of interest" description="Disordered" evidence="2">
    <location>
        <begin position="278"/>
        <end position="358"/>
    </location>
</feature>
<feature type="compositionally biased region" description="Basic and acidic residues" evidence="2">
    <location>
        <begin position="470"/>
        <end position="484"/>
    </location>
</feature>
<keyword evidence="3" id="KW-0812">Transmembrane</keyword>
<feature type="region of interest" description="Disordered" evidence="2">
    <location>
        <begin position="514"/>
        <end position="636"/>
    </location>
</feature>
<feature type="region of interest" description="Disordered" evidence="2">
    <location>
        <begin position="372"/>
        <end position="413"/>
    </location>
</feature>
<evidence type="ECO:0000256" key="1">
    <source>
        <dbReference type="ARBA" id="ARBA00022729"/>
    </source>
</evidence>
<feature type="compositionally biased region" description="Polar residues" evidence="2">
    <location>
        <begin position="390"/>
        <end position="404"/>
    </location>
</feature>
<feature type="compositionally biased region" description="Polar residues" evidence="2">
    <location>
        <begin position="561"/>
        <end position="602"/>
    </location>
</feature>
<dbReference type="PANTHER" id="PTHR31836:SF21">
    <property type="entry name" value="EXPANSIN-LIKE PROTEIN 7"/>
    <property type="match status" value="1"/>
</dbReference>
<dbReference type="Proteomes" id="UP000028582">
    <property type="component" value="Unassembled WGS sequence"/>
</dbReference>
<dbReference type="InterPro" id="IPR036908">
    <property type="entry name" value="RlpA-like_sf"/>
</dbReference>
<keyword evidence="1 4" id="KW-0732">Signal</keyword>
<dbReference type="CDD" id="cd22191">
    <property type="entry name" value="DPBB_RlpA_EXP_N-like"/>
    <property type="match status" value="1"/>
</dbReference>
<dbReference type="PANTHER" id="PTHR31836">
    <property type="match status" value="1"/>
</dbReference>
<dbReference type="InterPro" id="IPR036749">
    <property type="entry name" value="Expansin_CBD_sf"/>
</dbReference>
<dbReference type="AlphaFoldDB" id="A0A081AX73"/>
<comment type="caution">
    <text evidence="5">The sequence shown here is derived from an EMBL/GenBank/DDBJ whole genome shotgun (WGS) entry which is preliminary data.</text>
</comment>
<evidence type="ECO:0000313" key="5">
    <source>
        <dbReference type="EMBL" id="ETO83484.1"/>
    </source>
</evidence>
<feature type="chain" id="PRO_5001754492" description="Expansin-like EG45 domain-containing protein" evidence="4">
    <location>
        <begin position="20"/>
        <end position="663"/>
    </location>
</feature>
<feature type="region of interest" description="Disordered" evidence="2">
    <location>
        <begin position="448"/>
        <end position="495"/>
    </location>
</feature>
<accession>A0A081AX73</accession>
<keyword evidence="3" id="KW-1133">Transmembrane helix</keyword>
<dbReference type="Gene3D" id="2.40.40.10">
    <property type="entry name" value="RlpA-like domain"/>
    <property type="match status" value="1"/>
</dbReference>
<dbReference type="SUPFAM" id="SSF50685">
    <property type="entry name" value="Barwin-like endoglucanases"/>
    <property type="match status" value="1"/>
</dbReference>
<evidence type="ECO:0008006" key="7">
    <source>
        <dbReference type="Google" id="ProtNLM"/>
    </source>
</evidence>
<feature type="compositionally biased region" description="Low complexity" evidence="2">
    <location>
        <begin position="324"/>
        <end position="341"/>
    </location>
</feature>
<feature type="compositionally biased region" description="Low complexity" evidence="2">
    <location>
        <begin position="372"/>
        <end position="389"/>
    </location>
</feature>
<keyword evidence="3" id="KW-0472">Membrane</keyword>
<dbReference type="EMBL" id="ANJA01000502">
    <property type="protein sequence ID" value="ETO83484.1"/>
    <property type="molecule type" value="Genomic_DNA"/>
</dbReference>